<evidence type="ECO:0000259" key="7">
    <source>
        <dbReference type="Pfam" id="PF03561"/>
    </source>
</evidence>
<dbReference type="InterPro" id="IPR005164">
    <property type="entry name" value="Allantoicase"/>
</dbReference>
<protein>
    <submittedName>
        <fullName evidence="8">Allantoicase</fullName>
    </submittedName>
</protein>
<evidence type="ECO:0000256" key="3">
    <source>
        <dbReference type="ARBA" id="ARBA00022631"/>
    </source>
</evidence>
<reference evidence="8 9" key="1">
    <citation type="journal article" date="2016" name="Mol. Biol. Evol.">
        <title>Comparative Genomics of Early-Diverging Mushroom-Forming Fungi Provides Insights into the Origins of Lignocellulose Decay Capabilities.</title>
        <authorList>
            <person name="Nagy L.G."/>
            <person name="Riley R."/>
            <person name="Tritt A."/>
            <person name="Adam C."/>
            <person name="Daum C."/>
            <person name="Floudas D."/>
            <person name="Sun H."/>
            <person name="Yadav J.S."/>
            <person name="Pangilinan J."/>
            <person name="Larsson K.H."/>
            <person name="Matsuura K."/>
            <person name="Barry K."/>
            <person name="Labutti K."/>
            <person name="Kuo R."/>
            <person name="Ohm R.A."/>
            <person name="Bhattacharya S.S."/>
            <person name="Shirouzu T."/>
            <person name="Yoshinaga Y."/>
            <person name="Martin F.M."/>
            <person name="Grigoriev I.V."/>
            <person name="Hibbett D.S."/>
        </authorList>
    </citation>
    <scope>NUCLEOTIDE SEQUENCE [LARGE SCALE GENOMIC DNA]</scope>
    <source>
        <strain evidence="8 9">HHB12029</strain>
    </source>
</reference>
<dbReference type="InterPro" id="IPR011051">
    <property type="entry name" value="RmlC_Cupin_sf"/>
</dbReference>
<dbReference type="GO" id="GO:0006144">
    <property type="term" value="P:purine nucleobase metabolic process"/>
    <property type="evidence" value="ECO:0007669"/>
    <property type="project" value="UniProtKB-KW"/>
</dbReference>
<dbReference type="Pfam" id="PF03561">
    <property type="entry name" value="Allantoicase"/>
    <property type="match status" value="2"/>
</dbReference>
<evidence type="ECO:0000256" key="1">
    <source>
        <dbReference type="ARBA" id="ARBA00009242"/>
    </source>
</evidence>
<dbReference type="Gene3D" id="2.60.120.260">
    <property type="entry name" value="Galactose-binding domain-like"/>
    <property type="match status" value="2"/>
</dbReference>
<proteinExistence type="inferred from homology"/>
<dbReference type="GO" id="GO:0000256">
    <property type="term" value="P:allantoin catabolic process"/>
    <property type="evidence" value="ECO:0007669"/>
    <property type="project" value="InterPro"/>
</dbReference>
<dbReference type="EMBL" id="KV426162">
    <property type="protein sequence ID" value="KZV86218.1"/>
    <property type="molecule type" value="Genomic_DNA"/>
</dbReference>
<feature type="domain" description="Allantoicase" evidence="7">
    <location>
        <begin position="196"/>
        <end position="334"/>
    </location>
</feature>
<dbReference type="FunFam" id="2.60.120.260:FF:000059">
    <property type="entry name" value="Probable allantoicase"/>
    <property type="match status" value="1"/>
</dbReference>
<dbReference type="InterPro" id="IPR024060">
    <property type="entry name" value="Ureidoglycolate_lyase_dom_sf"/>
</dbReference>
<keyword evidence="9" id="KW-1185">Reference proteome</keyword>
<dbReference type="PANTHER" id="PTHR12045:SF3">
    <property type="entry name" value="INACTIVE ALLANTOICASE-RELATED"/>
    <property type="match status" value="1"/>
</dbReference>
<organism evidence="8 9">
    <name type="scientific">Exidia glandulosa HHB12029</name>
    <dbReference type="NCBI Taxonomy" id="1314781"/>
    <lineage>
        <taxon>Eukaryota</taxon>
        <taxon>Fungi</taxon>
        <taxon>Dikarya</taxon>
        <taxon>Basidiomycota</taxon>
        <taxon>Agaricomycotina</taxon>
        <taxon>Agaricomycetes</taxon>
        <taxon>Auriculariales</taxon>
        <taxon>Exidiaceae</taxon>
        <taxon>Exidia</taxon>
    </lineage>
</organism>
<dbReference type="GO" id="GO:0050385">
    <property type="term" value="F:ureidoglycolate lyase activity"/>
    <property type="evidence" value="ECO:0007669"/>
    <property type="project" value="UniProtKB-EC"/>
</dbReference>
<dbReference type="InParanoid" id="A0A165E759"/>
<gene>
    <name evidence="8" type="ORF">EXIGLDRAFT_840913</name>
</gene>
<keyword evidence="3" id="KW-0659">Purine metabolism</keyword>
<dbReference type="Gene3D" id="2.60.120.480">
    <property type="entry name" value="Ureidoglycolate hydrolase"/>
    <property type="match status" value="1"/>
</dbReference>
<keyword evidence="5" id="KW-0456">Lyase</keyword>
<evidence type="ECO:0000313" key="9">
    <source>
        <dbReference type="Proteomes" id="UP000077266"/>
    </source>
</evidence>
<evidence type="ECO:0000313" key="8">
    <source>
        <dbReference type="EMBL" id="KZV86218.1"/>
    </source>
</evidence>
<dbReference type="STRING" id="1314781.A0A165E759"/>
<dbReference type="GO" id="GO:0004848">
    <property type="term" value="F:ureidoglycolate hydrolase activity"/>
    <property type="evidence" value="ECO:0007669"/>
    <property type="project" value="InterPro"/>
</dbReference>
<dbReference type="SUPFAM" id="SSF51182">
    <property type="entry name" value="RmlC-like cupins"/>
    <property type="match status" value="1"/>
</dbReference>
<dbReference type="Proteomes" id="UP000077266">
    <property type="component" value="Unassembled WGS sequence"/>
</dbReference>
<dbReference type="OrthoDB" id="10266039at2759"/>
<evidence type="ECO:0000256" key="6">
    <source>
        <dbReference type="ARBA" id="ARBA00047684"/>
    </source>
</evidence>
<dbReference type="AlphaFoldDB" id="A0A165E759"/>
<feature type="domain" description="Allantoicase" evidence="7">
    <location>
        <begin position="29"/>
        <end position="177"/>
    </location>
</feature>
<comment type="similarity">
    <text evidence="1">Belongs to the allantoicase family.</text>
</comment>
<dbReference type="SUPFAM" id="SSF49785">
    <property type="entry name" value="Galactose-binding domain-like"/>
    <property type="match status" value="2"/>
</dbReference>
<name>A0A165E759_EXIGL</name>
<dbReference type="InterPro" id="IPR047233">
    <property type="entry name" value="UAH_cupin"/>
</dbReference>
<evidence type="ECO:0000256" key="4">
    <source>
        <dbReference type="ARBA" id="ARBA00022801"/>
    </source>
</evidence>
<comment type="subunit">
    <text evidence="2">Homodimer.</text>
</comment>
<comment type="catalytic activity">
    <reaction evidence="6">
        <text>(S)-ureidoglycolate = urea + glyoxylate</text>
        <dbReference type="Rhea" id="RHEA:11304"/>
        <dbReference type="ChEBI" id="CHEBI:16199"/>
        <dbReference type="ChEBI" id="CHEBI:36655"/>
        <dbReference type="ChEBI" id="CHEBI:57296"/>
        <dbReference type="EC" id="4.3.2.3"/>
    </reaction>
</comment>
<dbReference type="Pfam" id="PF04115">
    <property type="entry name" value="Ureidogly_lyase"/>
    <property type="match status" value="1"/>
</dbReference>
<dbReference type="FunCoup" id="A0A165E759">
    <property type="interactions" value="53"/>
</dbReference>
<dbReference type="HAMAP" id="MF_00813">
    <property type="entry name" value="Allantoicase"/>
    <property type="match status" value="1"/>
</dbReference>
<keyword evidence="4" id="KW-0378">Hydrolase</keyword>
<dbReference type="NCBIfam" id="TIGR02961">
    <property type="entry name" value="allantoicase"/>
    <property type="match status" value="1"/>
</dbReference>
<accession>A0A165E759</accession>
<dbReference type="InterPro" id="IPR007247">
    <property type="entry name" value="Ureidogly_lyase"/>
</dbReference>
<dbReference type="InterPro" id="IPR015908">
    <property type="entry name" value="Allantoicase_dom"/>
</dbReference>
<dbReference type="CDD" id="cd20298">
    <property type="entry name" value="cupin_UAH"/>
    <property type="match status" value="1"/>
</dbReference>
<dbReference type="InterPro" id="IPR008979">
    <property type="entry name" value="Galactose-bd-like_sf"/>
</dbReference>
<dbReference type="GO" id="GO:0004037">
    <property type="term" value="F:allantoicase activity"/>
    <property type="evidence" value="ECO:0007669"/>
    <property type="project" value="InterPro"/>
</dbReference>
<sequence>MASAYSAIKLDDFKTEFSTLIELSSVALGGRIVAVSDEFFADADNLIKVEPAPSLKGQFGPKGALFSGWETRRHNPTFDWCIIKLGARGYVEGFDIDTSWFSGNEAPEAAVEALSSSDSEPPSETDPRWTTILPKLPLGPSSRHLFKIAQTAEAYNYVKLSMYPDGGIARFRVYGLVKTIFDSPSELMDLASVFSGARVVFTSDQHFGVGSNLLLPGRGKDMGDGWETKRSRTPGHTDWVIVRLGHPGYLEHVEVDTAHFKGNFPESCELHCLLTDKIVPEPNEEWTPVLPRTKLGPHRRHVFQLDNVAGKQYSHARLTIYPDGGVKRLRLYGRLDPSAAGSDAPVAESELAAPAPVATEAATSDGPTIPALSLTPEAFAPFGHVIQAWSDIHAVPKGIKTTPANQGTATKFHKLAPVLSSYPTDSQAATAISVYRAGVTPGAAPGQDFSVSLLERHPCTNQAFVPMGTGGGIGEDALTGDPARAYLVVVALNGQDDKPDISTMRAFLATTAQGIVYGAGVWHHPLITLEATIDFACVETQIGGGARLDCEIVDMEPAQVVRVKVPKF</sequence>
<evidence type="ECO:0000256" key="5">
    <source>
        <dbReference type="ARBA" id="ARBA00023239"/>
    </source>
</evidence>
<evidence type="ECO:0000256" key="2">
    <source>
        <dbReference type="ARBA" id="ARBA00011738"/>
    </source>
</evidence>
<dbReference type="PANTHER" id="PTHR12045">
    <property type="entry name" value="ALLANTOICASE"/>
    <property type="match status" value="1"/>
</dbReference>